<sequence>MKIKTHKSYWLAGLLALCVVGGVFAYWTQELLVHNEFKTARYDTKIEEEFVPPENWKPGQEINKDVWISNKGTVSVFIKAVLHQEWIRKENITDADGEVIPPSEGGSFPLSFRTQDGEQYAAQIHWGEVVLLASGRKSNIDLGVKTVDKIDDARGKWLLVNDVPDQNGDFLLYYIGMVEKDKNSPLLVDSVMMNPLIQPAILSKTTYYDTDVGKWKTTVERNSTFDYECAKYTMLVSATTVQATADAVKAVFATEKDSPEAVEYLANHAVQPADL</sequence>
<dbReference type="Proteomes" id="UP000466864">
    <property type="component" value="Unassembled WGS sequence"/>
</dbReference>
<name>A0A7X2TNL1_9FIRM</name>
<comment type="caution">
    <text evidence="1">The sequence shown here is derived from an EMBL/GenBank/DDBJ whole genome shotgun (WGS) entry which is preliminary data.</text>
</comment>
<keyword evidence="2" id="KW-1185">Reference proteome</keyword>
<dbReference type="InterPro" id="IPR024008">
    <property type="entry name" value="BsaA"/>
</dbReference>
<gene>
    <name evidence="1" type="ORF">FYJ60_08605</name>
</gene>
<dbReference type="Pfam" id="PF12389">
    <property type="entry name" value="Peptidase_M73"/>
    <property type="match status" value="1"/>
</dbReference>
<organism evidence="1 2">
    <name type="scientific">Bilifractor porci</name>
    <dbReference type="NCBI Taxonomy" id="2606636"/>
    <lineage>
        <taxon>Bacteria</taxon>
        <taxon>Bacillati</taxon>
        <taxon>Bacillota</taxon>
        <taxon>Clostridia</taxon>
        <taxon>Lachnospirales</taxon>
        <taxon>Lachnospiraceae</taxon>
        <taxon>Bilifractor</taxon>
    </lineage>
</organism>
<evidence type="ECO:0008006" key="3">
    <source>
        <dbReference type="Google" id="ProtNLM"/>
    </source>
</evidence>
<reference evidence="1 2" key="1">
    <citation type="submission" date="2019-08" db="EMBL/GenBank/DDBJ databases">
        <title>In-depth cultivation of the pig gut microbiome towards novel bacterial diversity and tailored functional studies.</title>
        <authorList>
            <person name="Wylensek D."/>
            <person name="Hitch T.C.A."/>
            <person name="Clavel T."/>
        </authorList>
    </citation>
    <scope>NUCLEOTIDE SEQUENCE [LARGE SCALE GENOMIC DNA]</scope>
    <source>
        <strain evidence="1 2">Oil+RF-744-WCA-WT-13</strain>
    </source>
</reference>
<dbReference type="InterPro" id="IPR022121">
    <property type="entry name" value="Peptidase_M73_camelysin"/>
</dbReference>
<dbReference type="RefSeq" id="WP_154458273.1">
    <property type="nucleotide sequence ID" value="NZ_VUMV01000005.1"/>
</dbReference>
<dbReference type="AlphaFoldDB" id="A0A7X2TNL1"/>
<evidence type="ECO:0000313" key="1">
    <source>
        <dbReference type="EMBL" id="MST82372.1"/>
    </source>
</evidence>
<evidence type="ECO:0000313" key="2">
    <source>
        <dbReference type="Proteomes" id="UP000466864"/>
    </source>
</evidence>
<proteinExistence type="predicted"/>
<protein>
    <recommendedName>
        <fullName evidence="3">Alternate signal-mediated exported protein, CPF_0494 family</fullName>
    </recommendedName>
</protein>
<accession>A0A7X2TNL1</accession>
<dbReference type="NCBIfam" id="TIGR04090">
    <property type="entry name" value="exp_by_SipW_IV"/>
    <property type="match status" value="1"/>
</dbReference>
<dbReference type="EMBL" id="VUMV01000005">
    <property type="protein sequence ID" value="MST82372.1"/>
    <property type="molecule type" value="Genomic_DNA"/>
</dbReference>